<dbReference type="Proteomes" id="UP000606274">
    <property type="component" value="Unassembled WGS sequence"/>
</dbReference>
<comment type="caution">
    <text evidence="4">The sequence shown here is derived from an EMBL/GenBank/DDBJ whole genome shotgun (WGS) entry which is preliminary data.</text>
</comment>
<gene>
    <name evidence="4" type="ORF">HF521_017500</name>
</gene>
<dbReference type="GO" id="GO:0045947">
    <property type="term" value="P:negative regulation of translational initiation"/>
    <property type="evidence" value="ECO:0007669"/>
    <property type="project" value="InterPro"/>
</dbReference>
<keyword evidence="5" id="KW-1185">Reference proteome</keyword>
<evidence type="ECO:0000256" key="1">
    <source>
        <dbReference type="ARBA" id="ARBA00005480"/>
    </source>
</evidence>
<dbReference type="PANTHER" id="PTHR12669">
    <property type="entry name" value="EUKARYOTIC TRANSLATION INITIATION FACTOR 4E-BINDING PROTEIN"/>
    <property type="match status" value="1"/>
</dbReference>
<organism evidence="4 5">
    <name type="scientific">Silurus meridionalis</name>
    <name type="common">Southern catfish</name>
    <name type="synonym">Silurus soldatovi meridionalis</name>
    <dbReference type="NCBI Taxonomy" id="175797"/>
    <lineage>
        <taxon>Eukaryota</taxon>
        <taxon>Metazoa</taxon>
        <taxon>Chordata</taxon>
        <taxon>Craniata</taxon>
        <taxon>Vertebrata</taxon>
        <taxon>Euteleostomi</taxon>
        <taxon>Actinopterygii</taxon>
        <taxon>Neopterygii</taxon>
        <taxon>Teleostei</taxon>
        <taxon>Ostariophysi</taxon>
        <taxon>Siluriformes</taxon>
        <taxon>Siluridae</taxon>
        <taxon>Silurus</taxon>
    </lineage>
</organism>
<dbReference type="EMBL" id="JABFDY010000004">
    <property type="protein sequence ID" value="KAF7708443.1"/>
    <property type="molecule type" value="Genomic_DNA"/>
</dbReference>
<dbReference type="AlphaFoldDB" id="A0A8T0BQ01"/>
<evidence type="ECO:0000313" key="5">
    <source>
        <dbReference type="Proteomes" id="UP000606274"/>
    </source>
</evidence>
<evidence type="ECO:0000313" key="4">
    <source>
        <dbReference type="EMBL" id="KAF7708443.1"/>
    </source>
</evidence>
<dbReference type="InterPro" id="IPR008606">
    <property type="entry name" value="EIF4EBP"/>
</dbReference>
<comment type="similarity">
    <text evidence="1">Belongs to the eIF4E-binding protein family.</text>
</comment>
<protein>
    <submittedName>
        <fullName evidence="4">Uncharacterized protein</fullName>
    </submittedName>
</protein>
<name>A0A8T0BQ01_SILME</name>
<reference evidence="4" key="1">
    <citation type="submission" date="2020-08" db="EMBL/GenBank/DDBJ databases">
        <title>Chromosome-level assembly of Southern catfish (Silurus meridionalis) provides insights into visual adaptation to the nocturnal and benthic lifestyles.</title>
        <authorList>
            <person name="Zhang Y."/>
            <person name="Wang D."/>
            <person name="Peng Z."/>
        </authorList>
    </citation>
    <scope>NUCLEOTIDE SEQUENCE</scope>
    <source>
        <strain evidence="4">SWU-2019-XX</strain>
        <tissue evidence="4">Muscle</tissue>
    </source>
</reference>
<sequence>MEGSTRRMRNLKPARPLRRLNCNQVVQTNVEAEPVKMGTENPLNHIIIENCIEVLKLSSQSLAPAKSERISYSRDFLISLANSPMAKKRPDYLPSHPVVLVKGRELDTHKLLGEAELKGTYTQNKVAFVSW</sequence>
<proteinExistence type="inferred from homology"/>
<dbReference type="PANTHER" id="PTHR12669:SF15">
    <property type="entry name" value="CHROMOSOME 8 OPEN READING FRAME 88"/>
    <property type="match status" value="1"/>
</dbReference>
<dbReference type="Pfam" id="PF05456">
    <property type="entry name" value="eIF_4EBP"/>
    <property type="match status" value="1"/>
</dbReference>
<evidence type="ECO:0000256" key="2">
    <source>
        <dbReference type="ARBA" id="ARBA00022845"/>
    </source>
</evidence>
<dbReference type="OrthoDB" id="9905203at2759"/>
<accession>A0A8T0BQ01</accession>
<dbReference type="GO" id="GO:0005737">
    <property type="term" value="C:cytoplasm"/>
    <property type="evidence" value="ECO:0007669"/>
    <property type="project" value="TreeGrafter"/>
</dbReference>
<keyword evidence="2" id="KW-0810">Translation regulation</keyword>
<keyword evidence="3" id="KW-0652">Protein synthesis inhibitor</keyword>
<evidence type="ECO:0000256" key="3">
    <source>
        <dbReference type="ARBA" id="ARBA00023193"/>
    </source>
</evidence>
<dbReference type="GO" id="GO:0008190">
    <property type="term" value="F:eukaryotic initiation factor 4E binding"/>
    <property type="evidence" value="ECO:0007669"/>
    <property type="project" value="InterPro"/>
</dbReference>